<dbReference type="InterPro" id="IPR008144">
    <property type="entry name" value="Guanylate_kin-like_dom"/>
</dbReference>
<evidence type="ECO:0000259" key="7">
    <source>
        <dbReference type="PROSITE" id="PS50052"/>
    </source>
</evidence>
<feature type="domain" description="Guanylate kinase-like" evidence="7">
    <location>
        <begin position="2"/>
        <end position="178"/>
    </location>
</feature>
<dbReference type="GO" id="GO:0006015">
    <property type="term" value="P:5-phosphoribose 1-diphosphate biosynthetic process"/>
    <property type="evidence" value="ECO:0007669"/>
    <property type="project" value="UniProtKB-UniRule"/>
</dbReference>
<evidence type="ECO:0000313" key="8">
    <source>
        <dbReference type="EMBL" id="AXW86674.1"/>
    </source>
</evidence>
<dbReference type="GO" id="GO:0033863">
    <property type="term" value="F:ribose 1,5-bisphosphate phosphokinase activity"/>
    <property type="evidence" value="ECO:0007669"/>
    <property type="project" value="UniProtKB-UniRule"/>
</dbReference>
<keyword evidence="9" id="KW-1185">Reference proteome</keyword>
<dbReference type="InterPro" id="IPR012699">
    <property type="entry name" value="PhnN"/>
</dbReference>
<dbReference type="InterPro" id="IPR027417">
    <property type="entry name" value="P-loop_NTPase"/>
</dbReference>
<dbReference type="GO" id="GO:0005524">
    <property type="term" value="F:ATP binding"/>
    <property type="evidence" value="ECO:0007669"/>
    <property type="project" value="UniProtKB-KW"/>
</dbReference>
<evidence type="ECO:0000256" key="4">
    <source>
        <dbReference type="ARBA" id="ARBA00022741"/>
    </source>
</evidence>
<dbReference type="Gene3D" id="3.40.50.300">
    <property type="entry name" value="P-loop containing nucleotide triphosphate hydrolases"/>
    <property type="match status" value="1"/>
</dbReference>
<comment type="function">
    <text evidence="6">Catalyzes the phosphorylation of ribose 1,5-bisphosphate to 5-phospho-D-ribosyl alpha-1-diphosphate (PRPP).</text>
</comment>
<accession>A0AAD0WKB0</accession>
<evidence type="ECO:0000256" key="3">
    <source>
        <dbReference type="ARBA" id="ARBA00022679"/>
    </source>
</evidence>
<organism evidence="8 9">
    <name type="scientific">Lonsdalea britannica</name>
    <dbReference type="NCBI Taxonomy" id="1082704"/>
    <lineage>
        <taxon>Bacteria</taxon>
        <taxon>Pseudomonadati</taxon>
        <taxon>Pseudomonadota</taxon>
        <taxon>Gammaproteobacteria</taxon>
        <taxon>Enterobacterales</taxon>
        <taxon>Pectobacteriaceae</taxon>
        <taxon>Lonsdalea</taxon>
    </lineage>
</organism>
<gene>
    <name evidence="6" type="primary">phnN</name>
    <name evidence="8" type="ORF">CKQ53_06510</name>
</gene>
<evidence type="ECO:0000313" key="9">
    <source>
        <dbReference type="Proteomes" id="UP000263881"/>
    </source>
</evidence>
<dbReference type="EMBL" id="CP023009">
    <property type="protein sequence ID" value="AXW86674.1"/>
    <property type="molecule type" value="Genomic_DNA"/>
</dbReference>
<dbReference type="Proteomes" id="UP000263881">
    <property type="component" value="Chromosome"/>
</dbReference>
<dbReference type="NCBIfam" id="NF007485">
    <property type="entry name" value="PRK10078.1"/>
    <property type="match status" value="1"/>
</dbReference>
<reference evidence="8 9" key="1">
    <citation type="submission" date="2017-08" db="EMBL/GenBank/DDBJ databases">
        <title>Comparative genomics of bacteria isolated from necrotic lesions of AOD affected trees.</title>
        <authorList>
            <person name="Doonan J."/>
            <person name="Denman S."/>
            <person name="McDonald J.E."/>
        </authorList>
    </citation>
    <scope>NUCLEOTIDE SEQUENCE [LARGE SCALE GENOMIC DNA]</scope>
    <source>
        <strain evidence="8 9">477</strain>
    </source>
</reference>
<dbReference type="EC" id="2.7.4.23" evidence="6"/>
<dbReference type="RefSeq" id="WP_094118132.1">
    <property type="nucleotide sequence ID" value="NZ_CP023009.1"/>
</dbReference>
<dbReference type="SUPFAM" id="SSF52540">
    <property type="entry name" value="P-loop containing nucleoside triphosphate hydrolases"/>
    <property type="match status" value="1"/>
</dbReference>
<evidence type="ECO:0000256" key="1">
    <source>
        <dbReference type="ARBA" id="ARBA00000373"/>
    </source>
</evidence>
<comment type="catalytic activity">
    <reaction evidence="1 6">
        <text>alpha-D-ribose 1,5-bisphosphate + ATP = 5-phospho-alpha-D-ribose 1-diphosphate + ADP</text>
        <dbReference type="Rhea" id="RHEA:20109"/>
        <dbReference type="ChEBI" id="CHEBI:30616"/>
        <dbReference type="ChEBI" id="CHEBI:58017"/>
        <dbReference type="ChEBI" id="CHEBI:68688"/>
        <dbReference type="ChEBI" id="CHEBI:456216"/>
        <dbReference type="EC" id="2.7.4.23"/>
    </reaction>
</comment>
<dbReference type="InterPro" id="IPR008145">
    <property type="entry name" value="GK/Ca_channel_bsu"/>
</dbReference>
<dbReference type="KEGG" id="lbq:CKQ53_06510"/>
<keyword evidence="4 6" id="KW-0547">Nucleotide-binding</keyword>
<dbReference type="AlphaFoldDB" id="A0AAD0WKB0"/>
<dbReference type="SMART" id="SM00072">
    <property type="entry name" value="GuKc"/>
    <property type="match status" value="1"/>
</dbReference>
<proteinExistence type="inferred from homology"/>
<dbReference type="GO" id="GO:0019634">
    <property type="term" value="P:organic phosphonate metabolic process"/>
    <property type="evidence" value="ECO:0007669"/>
    <property type="project" value="UniProtKB-UniRule"/>
</dbReference>
<evidence type="ECO:0000256" key="6">
    <source>
        <dbReference type="HAMAP-Rule" id="MF_00836"/>
    </source>
</evidence>
<comment type="similarity">
    <text evidence="6">Belongs to the ribose 1,5-bisphosphokinase family.</text>
</comment>
<protein>
    <recommendedName>
        <fullName evidence="6">Ribose 1,5-bisphosphate phosphokinase PhnN</fullName>
        <ecNumber evidence="6">2.7.4.23</ecNumber>
    </recommendedName>
    <alternativeName>
        <fullName evidence="6">Ribose 1,5-bisphosphokinase</fullName>
    </alternativeName>
</protein>
<feature type="binding site" evidence="6">
    <location>
        <begin position="9"/>
        <end position="16"/>
    </location>
    <ligand>
        <name>ATP</name>
        <dbReference type="ChEBI" id="CHEBI:30616"/>
    </ligand>
</feature>
<keyword evidence="3 6" id="KW-0808">Transferase</keyword>
<dbReference type="NCBIfam" id="TIGR02322">
    <property type="entry name" value="phosphon_PhnN"/>
    <property type="match status" value="1"/>
</dbReference>
<comment type="pathway">
    <text evidence="2 6">Metabolic intermediate biosynthesis; 5-phospho-alpha-D-ribose 1-diphosphate biosynthesis; 5-phospho-alpha-D-ribose 1-diphosphate from D-ribose 5-phosphate (route II): step 3/3.</text>
</comment>
<evidence type="ECO:0000256" key="2">
    <source>
        <dbReference type="ARBA" id="ARBA00005069"/>
    </source>
</evidence>
<keyword evidence="5 6" id="KW-0067">ATP-binding</keyword>
<dbReference type="FunFam" id="3.40.50.300:FF:000979">
    <property type="entry name" value="Ribose 1,5-bisphosphate phosphokinase PhnN"/>
    <property type="match status" value="1"/>
</dbReference>
<name>A0AAD0WKB0_9GAMM</name>
<evidence type="ECO:0000256" key="5">
    <source>
        <dbReference type="ARBA" id="ARBA00022840"/>
    </source>
</evidence>
<sequence length="187" mass="21225">MSRLIYLIGPSGAGKDSLLDAIRASSPQRLLVAHRYITRPAGLPGENHVSLTDNEFGQRCRHGLFALHWQAHHNHYAIGIEIDLWLERDLDVVVNGSRAYLKQAQQRYGARLFPLCLAVSPPILRQRLLTRGRENTSQIEARLLRAQEQQRNLPSDCALLHNDGPLPQTLARFWQLLSQTERKENVG</sequence>
<dbReference type="PROSITE" id="PS50052">
    <property type="entry name" value="GUANYLATE_KINASE_2"/>
    <property type="match status" value="1"/>
</dbReference>
<dbReference type="HAMAP" id="MF_00836">
    <property type="entry name" value="PhnN"/>
    <property type="match status" value="1"/>
</dbReference>